<dbReference type="VEuPathDB" id="CryptoDB:Cvel_16215"/>
<organism evidence="2">
    <name type="scientific">Chromera velia CCMP2878</name>
    <dbReference type="NCBI Taxonomy" id="1169474"/>
    <lineage>
        <taxon>Eukaryota</taxon>
        <taxon>Sar</taxon>
        <taxon>Alveolata</taxon>
        <taxon>Colpodellida</taxon>
        <taxon>Chromeraceae</taxon>
        <taxon>Chromera</taxon>
    </lineage>
</organism>
<reference evidence="2" key="1">
    <citation type="submission" date="2014-11" db="EMBL/GenBank/DDBJ databases">
        <authorList>
            <person name="Otto D Thomas"/>
            <person name="Naeem Raeece"/>
        </authorList>
    </citation>
    <scope>NUCLEOTIDE SEQUENCE</scope>
</reference>
<dbReference type="EMBL" id="CDMZ01000264">
    <property type="protein sequence ID" value="CEM10492.1"/>
    <property type="molecule type" value="Genomic_DNA"/>
</dbReference>
<sequence length="321" mass="35316">MNLRKARAPQSRYSPGVHLIKKRKLDEIPNGSGVRLGFACPSISNSKADDELMKLLHKMMYGTPGQRSNRKRMVCGWTGTAEGETGPLELELSKMKKADVFGIATLLSLRLPKSATRERAEEEVARFLSKPTDDTPQSFTGAPVISGGGGRGRKPKATGGEGKETQPAKTKKQKPKPKSRVIDDDLDEEEEGVQEKQGEGGEGKGVILKKREAEREEDAEATEDEDEEERDEPPPPPVAPIGAIIWFAEVWNNGKKEEDGPFSLRERACDFIAEVLKNQSLSIEEEAVSELFKGNVDWIADNREIDDPQAASASVYGMQVK</sequence>
<dbReference type="PANTHER" id="PTHR13468:SF1">
    <property type="entry name" value="PROTEIN DEK"/>
    <property type="match status" value="1"/>
</dbReference>
<dbReference type="GO" id="GO:0006325">
    <property type="term" value="P:chromatin organization"/>
    <property type="evidence" value="ECO:0007669"/>
    <property type="project" value="InterPro"/>
</dbReference>
<feature type="compositionally biased region" description="Acidic residues" evidence="1">
    <location>
        <begin position="215"/>
        <end position="231"/>
    </location>
</feature>
<dbReference type="GO" id="GO:0042393">
    <property type="term" value="F:histone binding"/>
    <property type="evidence" value="ECO:0007669"/>
    <property type="project" value="TreeGrafter"/>
</dbReference>
<dbReference type="GO" id="GO:0005634">
    <property type="term" value="C:nucleus"/>
    <property type="evidence" value="ECO:0007669"/>
    <property type="project" value="TreeGrafter"/>
</dbReference>
<protein>
    <submittedName>
        <fullName evidence="2">Uncharacterized protein</fullName>
    </submittedName>
</protein>
<feature type="region of interest" description="Disordered" evidence="1">
    <location>
        <begin position="122"/>
        <end position="241"/>
    </location>
</feature>
<evidence type="ECO:0000313" key="2">
    <source>
        <dbReference type="EMBL" id="CEM10492.1"/>
    </source>
</evidence>
<feature type="compositionally biased region" description="Basic and acidic residues" evidence="1">
    <location>
        <begin position="193"/>
        <end position="202"/>
    </location>
</feature>
<dbReference type="GO" id="GO:0003677">
    <property type="term" value="F:DNA binding"/>
    <property type="evidence" value="ECO:0007669"/>
    <property type="project" value="InterPro"/>
</dbReference>
<proteinExistence type="predicted"/>
<name>A0A0G4FBR9_9ALVE</name>
<feature type="compositionally biased region" description="Basic residues" evidence="1">
    <location>
        <begin position="169"/>
        <end position="179"/>
    </location>
</feature>
<dbReference type="InterPro" id="IPR044198">
    <property type="entry name" value="DEK"/>
</dbReference>
<dbReference type="GO" id="GO:2000779">
    <property type="term" value="P:regulation of double-strand break repair"/>
    <property type="evidence" value="ECO:0007669"/>
    <property type="project" value="TreeGrafter"/>
</dbReference>
<gene>
    <name evidence="2" type="ORF">Cvel_16215</name>
</gene>
<dbReference type="PANTHER" id="PTHR13468">
    <property type="entry name" value="DEK PROTEIN"/>
    <property type="match status" value="1"/>
</dbReference>
<accession>A0A0G4FBR9</accession>
<evidence type="ECO:0000256" key="1">
    <source>
        <dbReference type="SAM" id="MobiDB-lite"/>
    </source>
</evidence>
<dbReference type="AlphaFoldDB" id="A0A0G4FBR9"/>